<reference evidence="11 12" key="1">
    <citation type="submission" date="2015-11" db="EMBL/GenBank/DDBJ databases">
        <title>Genome sequences of Lysobacter enzymogenes strain C3 and Lysobacter antibioticus ATCC 29479.</title>
        <authorList>
            <person name="Kobayashi D.Y."/>
        </authorList>
    </citation>
    <scope>NUCLEOTIDE SEQUENCE [LARGE SCALE GENOMIC DNA]</scope>
    <source>
        <strain evidence="11 12">C3</strain>
    </source>
</reference>
<dbReference type="Pfam" id="PF00749">
    <property type="entry name" value="tRNA-synt_1c"/>
    <property type="match status" value="1"/>
</dbReference>
<dbReference type="InterPro" id="IPR049940">
    <property type="entry name" value="GluQ/Sye"/>
</dbReference>
<evidence type="ECO:0000256" key="4">
    <source>
        <dbReference type="ARBA" id="ARBA00022833"/>
    </source>
</evidence>
<dbReference type="Proteomes" id="UP000061569">
    <property type="component" value="Chromosome"/>
</dbReference>
<feature type="binding site" evidence="7">
    <location>
        <position position="61"/>
    </location>
    <ligand>
        <name>L-glutamate</name>
        <dbReference type="ChEBI" id="CHEBI:29985"/>
    </ligand>
</feature>
<keyword evidence="1 7" id="KW-0436">Ligase</keyword>
<dbReference type="SUPFAM" id="SSF52374">
    <property type="entry name" value="Nucleotidylyl transferase"/>
    <property type="match status" value="1"/>
</dbReference>
<dbReference type="InterPro" id="IPR014729">
    <property type="entry name" value="Rossmann-like_a/b/a_fold"/>
</dbReference>
<keyword evidence="5 7" id="KW-0067">ATP-binding</keyword>
<keyword evidence="3 7" id="KW-0547">Nucleotide-binding</keyword>
<dbReference type="InterPro" id="IPR020058">
    <property type="entry name" value="Glu/Gln-tRNA-synth_Ib_cat-dom"/>
</dbReference>
<name>A0A0S2DF72_LYSEN</name>
<keyword evidence="8" id="KW-0648">Protein biosynthesis</keyword>
<dbReference type="GO" id="GO:0005524">
    <property type="term" value="F:ATP binding"/>
    <property type="evidence" value="ECO:0007669"/>
    <property type="project" value="UniProtKB-KW"/>
</dbReference>
<dbReference type="Gene3D" id="3.40.50.620">
    <property type="entry name" value="HUPs"/>
    <property type="match status" value="1"/>
</dbReference>
<evidence type="ECO:0000256" key="8">
    <source>
        <dbReference type="RuleBase" id="RU363037"/>
    </source>
</evidence>
<accession>A0A0S2DF72</accession>
<evidence type="ECO:0000259" key="10">
    <source>
        <dbReference type="Pfam" id="PF00749"/>
    </source>
</evidence>
<dbReference type="PANTHER" id="PTHR43311:SF1">
    <property type="entry name" value="GLUTAMYL-Q TRNA(ASP) SYNTHETASE"/>
    <property type="match status" value="1"/>
</dbReference>
<dbReference type="GO" id="GO:0005829">
    <property type="term" value="C:cytosol"/>
    <property type="evidence" value="ECO:0007669"/>
    <property type="project" value="TreeGrafter"/>
</dbReference>
<dbReference type="NCBIfam" id="TIGR03838">
    <property type="entry name" value="queuosine_YadB"/>
    <property type="match status" value="1"/>
</dbReference>
<comment type="similarity">
    <text evidence="7">Belongs to the class-I aminoacyl-tRNA synthetase family. GluQ subfamily.</text>
</comment>
<keyword evidence="6 7" id="KW-0030">Aminoacyl-tRNA synthetase</keyword>
<keyword evidence="2" id="KW-0479">Metal-binding</keyword>
<feature type="binding site" evidence="7">
    <location>
        <position position="210"/>
    </location>
    <ligand>
        <name>L-glutamate</name>
        <dbReference type="ChEBI" id="CHEBI:29985"/>
    </ligand>
</feature>
<evidence type="ECO:0000313" key="11">
    <source>
        <dbReference type="EMBL" id="ALN57162.1"/>
    </source>
</evidence>
<protein>
    <recommendedName>
        <fullName evidence="7">Glutamyl-Q tRNA(Asp) synthetase</fullName>
        <shortName evidence="7">Glu-Q-RSs</shortName>
        <ecNumber evidence="7">6.1.1.-</ecNumber>
    </recommendedName>
</protein>
<dbReference type="AlphaFoldDB" id="A0A0S2DF72"/>
<evidence type="ECO:0000256" key="3">
    <source>
        <dbReference type="ARBA" id="ARBA00022741"/>
    </source>
</evidence>
<keyword evidence="4" id="KW-0862">Zinc</keyword>
<dbReference type="InterPro" id="IPR022380">
    <property type="entry name" value="Glu-Q_tRNA(Asp)_Synthase"/>
</dbReference>
<dbReference type="PATRIC" id="fig|69.6.peg.1781"/>
<feature type="short sequence motif" description="'HIGH' region" evidence="7">
    <location>
        <begin position="28"/>
        <end position="38"/>
    </location>
</feature>
<dbReference type="PANTHER" id="PTHR43311">
    <property type="entry name" value="GLUTAMATE--TRNA LIGASE"/>
    <property type="match status" value="1"/>
</dbReference>
<evidence type="ECO:0000256" key="5">
    <source>
        <dbReference type="ARBA" id="ARBA00022840"/>
    </source>
</evidence>
<dbReference type="GO" id="GO:0004818">
    <property type="term" value="F:glutamate-tRNA ligase activity"/>
    <property type="evidence" value="ECO:0007669"/>
    <property type="project" value="TreeGrafter"/>
</dbReference>
<dbReference type="EMBL" id="CP013140">
    <property type="protein sequence ID" value="ALN57162.1"/>
    <property type="molecule type" value="Genomic_DNA"/>
</dbReference>
<dbReference type="GO" id="GO:0008270">
    <property type="term" value="F:zinc ion binding"/>
    <property type="evidence" value="ECO:0007669"/>
    <property type="project" value="InterPro"/>
</dbReference>
<comment type="caution">
    <text evidence="7">Lacks conserved residue(s) required for the propagation of feature annotation.</text>
</comment>
<dbReference type="InterPro" id="IPR000924">
    <property type="entry name" value="Glu/Gln-tRNA-synth"/>
</dbReference>
<comment type="function">
    <text evidence="7">Catalyzes the tRNA-independent activation of glutamate in presence of ATP and the subsequent transfer of glutamate onto a tRNA(Asp). Glutamate is transferred on the 2-amino-5-(4,5-dihydroxy-2-cyclopenten-1-yl) moiety of the queuosine in the wobble position of the QUC anticodon.</text>
</comment>
<dbReference type="HAMAP" id="MF_01428">
    <property type="entry name" value="Glu_Q_tRNA_synth"/>
    <property type="match status" value="1"/>
</dbReference>
<dbReference type="GO" id="GO:0006400">
    <property type="term" value="P:tRNA modification"/>
    <property type="evidence" value="ECO:0007669"/>
    <property type="project" value="InterPro"/>
</dbReference>
<dbReference type="NCBIfam" id="NF004314">
    <property type="entry name" value="PRK05710.1-3"/>
    <property type="match status" value="1"/>
</dbReference>
<evidence type="ECO:0000256" key="1">
    <source>
        <dbReference type="ARBA" id="ARBA00022598"/>
    </source>
</evidence>
<evidence type="ECO:0000256" key="2">
    <source>
        <dbReference type="ARBA" id="ARBA00022723"/>
    </source>
</evidence>
<feature type="binding site" evidence="7">
    <location>
        <position position="251"/>
    </location>
    <ligand>
        <name>ATP</name>
        <dbReference type="ChEBI" id="CHEBI:30616"/>
    </ligand>
</feature>
<feature type="domain" description="Glutamyl/glutaminyl-tRNA synthetase class Ib catalytic" evidence="10">
    <location>
        <begin position="23"/>
        <end position="253"/>
    </location>
</feature>
<feature type="short sequence motif" description="'KMSKS' region" evidence="7">
    <location>
        <begin position="248"/>
        <end position="252"/>
    </location>
</feature>
<gene>
    <name evidence="7 11" type="primary">gluQ</name>
    <name evidence="11" type="ORF">GLE_1810</name>
</gene>
<dbReference type="STRING" id="69.GLE_1810"/>
<dbReference type="KEGG" id="lez:GLE_1810"/>
<dbReference type="PRINTS" id="PR00987">
    <property type="entry name" value="TRNASYNTHGLU"/>
</dbReference>
<organism evidence="11 12">
    <name type="scientific">Lysobacter enzymogenes</name>
    <dbReference type="NCBI Taxonomy" id="69"/>
    <lineage>
        <taxon>Bacteria</taxon>
        <taxon>Pseudomonadati</taxon>
        <taxon>Pseudomonadota</taxon>
        <taxon>Gammaproteobacteria</taxon>
        <taxon>Lysobacterales</taxon>
        <taxon>Lysobacteraceae</taxon>
        <taxon>Lysobacter</taxon>
    </lineage>
</organism>
<dbReference type="EC" id="6.1.1.-" evidence="7"/>
<evidence type="ECO:0000256" key="7">
    <source>
        <dbReference type="HAMAP-Rule" id="MF_01428"/>
    </source>
</evidence>
<evidence type="ECO:0000256" key="6">
    <source>
        <dbReference type="ARBA" id="ARBA00023146"/>
    </source>
</evidence>
<feature type="region of interest" description="Disordered" evidence="9">
    <location>
        <begin position="1"/>
        <end position="26"/>
    </location>
</feature>
<evidence type="ECO:0000313" key="12">
    <source>
        <dbReference type="Proteomes" id="UP000061569"/>
    </source>
</evidence>
<proteinExistence type="inferred from homology"/>
<evidence type="ECO:0000256" key="9">
    <source>
        <dbReference type="SAM" id="MobiDB-lite"/>
    </source>
</evidence>
<sequence length="322" mass="34453">MSGHKHSIGGDNSDSEAATPSYRGRFAPSPTGDLHAGSLLAAFASWLLARRAGGEWLVRIEDLDPPREVPGAAQRQLDALAAFGLDSDLPVLRQSRRHAQYQAALDRLLAQDLAFACHCSRSDLAASGGVHRRCVAHGPRPGHAAPQPAVRLRVADGAVVEFDDLLLGRQRQDVAREVGDFVLRRADGHWAYQLAVVVDDAEQGVTDVVRGADLLDSTARQILLQRALRLPTPRYAHLPLLLDAHGRKLSKSEAAHPLDPADPLPALRAAWAALGQDARALVAVETVTQLLRAARDSFNPAQIPQAASGLAAMHNDPDANAV</sequence>
<feature type="binding site" evidence="7">
    <location>
        <position position="192"/>
    </location>
    <ligand>
        <name>L-glutamate</name>
        <dbReference type="ChEBI" id="CHEBI:29985"/>
    </ligand>
</feature>
<feature type="binding site" evidence="7">
    <location>
        <begin position="25"/>
        <end position="29"/>
    </location>
    <ligand>
        <name>L-glutamate</name>
        <dbReference type="ChEBI" id="CHEBI:29985"/>
    </ligand>
</feature>
<dbReference type="GO" id="GO:0006424">
    <property type="term" value="P:glutamyl-tRNA aminoacylation"/>
    <property type="evidence" value="ECO:0007669"/>
    <property type="project" value="InterPro"/>
</dbReference>